<dbReference type="EMBL" id="LT629709">
    <property type="protein sequence ID" value="SDP65521.1"/>
    <property type="molecule type" value="Genomic_DNA"/>
</dbReference>
<dbReference type="Proteomes" id="UP000198549">
    <property type="component" value="Chromosome I"/>
</dbReference>
<name>A0A1H0UHA1_PSERE</name>
<accession>A0A1H0UHA1</accession>
<proteinExistence type="predicted"/>
<sequence length="50" mass="5977">MSVLLTSLDFLIEEPVKGHSNKVRFQRLFKPRFYSTYVHDLKGNKSYWAE</sequence>
<evidence type="ECO:0000313" key="2">
    <source>
        <dbReference type="Proteomes" id="UP000198549"/>
    </source>
</evidence>
<evidence type="ECO:0000313" key="1">
    <source>
        <dbReference type="EMBL" id="SDP65521.1"/>
    </source>
</evidence>
<gene>
    <name evidence="1" type="ORF">SAMN04490202_5395</name>
</gene>
<dbReference type="AlphaFoldDB" id="A0A1H0UHA1"/>
<reference evidence="1 2" key="1">
    <citation type="submission" date="2016-10" db="EMBL/GenBank/DDBJ databases">
        <authorList>
            <person name="de Groot N.N."/>
        </authorList>
    </citation>
    <scope>NUCLEOTIDE SEQUENCE [LARGE SCALE GENOMIC DNA]</scope>
    <source>
        <strain evidence="1 2">BS3776</strain>
    </source>
</reference>
<organism evidence="1 2">
    <name type="scientific">Pseudomonas reinekei</name>
    <dbReference type="NCBI Taxonomy" id="395598"/>
    <lineage>
        <taxon>Bacteria</taxon>
        <taxon>Pseudomonadati</taxon>
        <taxon>Pseudomonadota</taxon>
        <taxon>Gammaproteobacteria</taxon>
        <taxon>Pseudomonadales</taxon>
        <taxon>Pseudomonadaceae</taxon>
        <taxon>Pseudomonas</taxon>
    </lineage>
</organism>
<protein>
    <submittedName>
        <fullName evidence="1">Uncharacterized protein</fullName>
    </submittedName>
</protein>